<gene>
    <name evidence="2" type="ORF">VTH8203_01346</name>
</gene>
<reference evidence="3" key="1">
    <citation type="submission" date="2016-06" db="EMBL/GenBank/DDBJ databases">
        <authorList>
            <person name="Rodrigo-Torres L."/>
            <person name="Arahal R.D."/>
            <person name="Lucena T."/>
        </authorList>
    </citation>
    <scope>NUCLEOTIDE SEQUENCE [LARGE SCALE GENOMIC DNA]</scope>
    <source>
        <strain evidence="3">CECT8203</strain>
    </source>
</reference>
<keyword evidence="3" id="KW-1185">Reference proteome</keyword>
<organism evidence="2 3">
    <name type="scientific">Vibrio thalassae</name>
    <dbReference type="NCBI Taxonomy" id="1243014"/>
    <lineage>
        <taxon>Bacteria</taxon>
        <taxon>Pseudomonadati</taxon>
        <taxon>Pseudomonadota</taxon>
        <taxon>Gammaproteobacteria</taxon>
        <taxon>Vibrionales</taxon>
        <taxon>Vibrionaceae</taxon>
        <taxon>Vibrio</taxon>
    </lineage>
</organism>
<evidence type="ECO:0000256" key="1">
    <source>
        <dbReference type="SAM" id="SignalP"/>
    </source>
</evidence>
<evidence type="ECO:0000313" key="2">
    <source>
        <dbReference type="EMBL" id="SNX47731.1"/>
    </source>
</evidence>
<feature type="signal peptide" evidence="1">
    <location>
        <begin position="1"/>
        <end position="17"/>
    </location>
</feature>
<dbReference type="EMBL" id="OANU01000012">
    <property type="protein sequence ID" value="SNX47731.1"/>
    <property type="molecule type" value="Genomic_DNA"/>
</dbReference>
<evidence type="ECO:0008006" key="4">
    <source>
        <dbReference type="Google" id="ProtNLM"/>
    </source>
</evidence>
<dbReference type="RefSeq" id="WP_096992975.1">
    <property type="nucleotide sequence ID" value="NZ_JBHSII010000006.1"/>
</dbReference>
<dbReference type="OrthoDB" id="5879976at2"/>
<proteinExistence type="predicted"/>
<feature type="chain" id="PRO_5013212614" description="Toxin co-regulated pilus biosynthesis protein Q" evidence="1">
    <location>
        <begin position="18"/>
        <end position="139"/>
    </location>
</feature>
<sequence>MKLIYLSLALAPALASATNTESVDAKLVYDQGGYTQVVIDSNFEQKYPLLQVTSLEFPTSVKYVGQALNYALALSGYQLESTRDSDYTTLRLYAKKLPLVNRSFTRSTVKQIVEVIVGHGYDININEKSRTIRIVKQAS</sequence>
<keyword evidence="1" id="KW-0732">Signal</keyword>
<accession>A0A240EGT6</accession>
<protein>
    <recommendedName>
        <fullName evidence="4">Toxin co-regulated pilus biosynthesis protein Q</fullName>
    </recommendedName>
</protein>
<dbReference type="AlphaFoldDB" id="A0A240EGT6"/>
<name>A0A240EGT6_9VIBR</name>
<evidence type="ECO:0000313" key="3">
    <source>
        <dbReference type="Proteomes" id="UP000219336"/>
    </source>
</evidence>
<dbReference type="Proteomes" id="UP000219336">
    <property type="component" value="Unassembled WGS sequence"/>
</dbReference>